<dbReference type="Gene3D" id="3.30.40.10">
    <property type="entry name" value="Zinc/RING finger domain, C3HC4 (zinc finger)"/>
    <property type="match status" value="1"/>
</dbReference>
<dbReference type="FunCoup" id="A0A7M7SV09">
    <property type="interactions" value="1128"/>
</dbReference>
<dbReference type="GO" id="GO:0000209">
    <property type="term" value="P:protein polyubiquitination"/>
    <property type="evidence" value="ECO:0000318"/>
    <property type="project" value="GO_Central"/>
</dbReference>
<evidence type="ECO:0000259" key="12">
    <source>
        <dbReference type="PROSITE" id="PS51698"/>
    </source>
</evidence>
<evidence type="ECO:0000256" key="8">
    <source>
        <dbReference type="ARBA" id="ARBA00022786"/>
    </source>
</evidence>
<comment type="pathway">
    <text evidence="3">Protein modification; protein ubiquitination.</text>
</comment>
<sequence>MASSSSNPFALLVSTSQEEQGSDVVQDISHPDKAGVMEVDVTAREISLVDAVIQKVFLITVDQEGTTLDEDMPPKCVFLVDMADQLEKERCEPWSWLSWENIDMALFERLLLPDPSFHVLHMTSSIANFDEEEKKAREKDILRYLLASYTRAAALIKNIQNETAEYAEKCQRITVSNAATCLLTPEVYNNQNTRQQLFDILLQSYTKEEGWDIAVKFFHEVAEAIHLDDSLPITEAFTPVLDLLYKQMSQSPSLVEPQNYVWCEIMGFFARQPQLAEVLMDFISPTDPMNAKSYEKTPVGLILSLSCLPRNNEEPQFFEKPSRTSGRDHQATQEYIWQPVGKLTEHIYRIFRSLFKSSLEIRNRLLAWIGRCIHANAGRTKMWSRRLPTFALTYASDSFFLNLSSVLLRFCGPFTKPDTTNIMTVDMSYGSVDLPVGATDAQMSELGVHLVGLPKETRMLHREGEENTSLPTHPPYNFVSGIFFLTHRCLQLGFQTLVERFYTINRELHHVQQAFQEMVQQMGGPRAGPVMSQLHERMDKAMTLFLSIKTSLLEPQFLEMAFNLHIATARIVTQYATSEDVTLLTTPSLPLQGEPPSQLVTIPECLAENLVTYLQFLRRFAEAKFEDGGESLKHVMTFVTVFMGNKSHMSNPHLRAKLAEILEGLMPEENTGSRSTVVPIFHRQKAFNEHPLGEHISRSLISIFVDIEFTGDPHQFEQKFNYRRPMYKVLKYLWSMLQHRTQIKLVAEEAMSHMEDANAPLFLKFINHLINDSIFLLDEALDYVKKIKVLQEQREGGEWLRLQPTERRQQEDSLRQTCAIARFYNIMSNETMSTLVYISNEITDIFIHPVMVNRVAMMFNNFLHKLVGPNKIALKVNDFEEIEFNPKQLVRDICRLYINLGHEQRFCRATAEDEVNYSAMLFIRAEKVLDKISVSRDMIEKMREFADKVKALSETNEMEQEMFADAPDEFIDPLTFNIMEDPVSLPTSDMNIDRSTIARHLLSDQIDPFNRKPLTMEEVRSNPDLKLQIETWKQEQKNKRK</sequence>
<dbReference type="InterPro" id="IPR019474">
    <property type="entry name" value="Ub_conjug_fac_E4_core"/>
</dbReference>
<accession>A0A7M7SV09</accession>
<evidence type="ECO:0000256" key="11">
    <source>
        <dbReference type="ARBA" id="ARBA00040077"/>
    </source>
</evidence>
<evidence type="ECO:0000313" key="13">
    <source>
        <dbReference type="EnsemblMetazoa" id="XP_030833445"/>
    </source>
</evidence>
<evidence type="ECO:0000256" key="2">
    <source>
        <dbReference type="ARBA" id="ARBA00004496"/>
    </source>
</evidence>
<dbReference type="Proteomes" id="UP000007110">
    <property type="component" value="Unassembled WGS sequence"/>
</dbReference>
<keyword evidence="8" id="KW-0833">Ubl conjugation pathway</keyword>
<comment type="subcellular location">
    <subcellularLocation>
        <location evidence="2">Cytoplasm</location>
    </subcellularLocation>
</comment>
<protein>
    <recommendedName>
        <fullName evidence="11">Ubiquitin conjugation factor E4 A</fullName>
        <ecNumber evidence="5">2.3.2.27</ecNumber>
    </recommendedName>
</protein>
<evidence type="ECO:0000256" key="9">
    <source>
        <dbReference type="ARBA" id="ARBA00022990"/>
    </source>
</evidence>
<comment type="function">
    <text evidence="10">Ubiquitin-protein ligase that probably functions as an E3 ligase in conjunction with specific E1 and E2 ligases. May also function as an E4 ligase mediating the assembly of polyubiquitin chains on substrates ubiquitinated by another E3 ubiquitin ligase. Mediates 'Lys-48'-linked polyubiquitination of substrates.</text>
</comment>
<comment type="catalytic activity">
    <reaction evidence="1">
        <text>S-ubiquitinyl-[E2 ubiquitin-conjugating enzyme]-L-cysteine + [acceptor protein]-L-lysine = [E2 ubiquitin-conjugating enzyme]-L-cysteine + N(6)-ubiquitinyl-[acceptor protein]-L-lysine.</text>
        <dbReference type="EC" id="2.3.2.27"/>
    </reaction>
</comment>
<organism evidence="13 14">
    <name type="scientific">Strongylocentrotus purpuratus</name>
    <name type="common">Purple sea urchin</name>
    <dbReference type="NCBI Taxonomy" id="7668"/>
    <lineage>
        <taxon>Eukaryota</taxon>
        <taxon>Metazoa</taxon>
        <taxon>Echinodermata</taxon>
        <taxon>Eleutherozoa</taxon>
        <taxon>Echinozoa</taxon>
        <taxon>Echinoidea</taxon>
        <taxon>Euechinoidea</taxon>
        <taxon>Echinacea</taxon>
        <taxon>Camarodonta</taxon>
        <taxon>Echinidea</taxon>
        <taxon>Strongylocentrotidae</taxon>
        <taxon>Strongylocentrotus</taxon>
    </lineage>
</organism>
<proteinExistence type="inferred from homology"/>
<keyword evidence="6" id="KW-0963">Cytoplasm</keyword>
<dbReference type="Pfam" id="PF10408">
    <property type="entry name" value="Ufd2P_core"/>
    <property type="match status" value="1"/>
</dbReference>
<dbReference type="EC" id="2.3.2.27" evidence="5"/>
<dbReference type="GO" id="GO:0005737">
    <property type="term" value="C:cytoplasm"/>
    <property type="evidence" value="ECO:0000318"/>
    <property type="project" value="GO_Central"/>
</dbReference>
<dbReference type="GO" id="GO:0005634">
    <property type="term" value="C:nucleus"/>
    <property type="evidence" value="ECO:0000318"/>
    <property type="project" value="GO_Central"/>
</dbReference>
<evidence type="ECO:0000256" key="6">
    <source>
        <dbReference type="ARBA" id="ARBA00022490"/>
    </source>
</evidence>
<evidence type="ECO:0000256" key="7">
    <source>
        <dbReference type="ARBA" id="ARBA00022679"/>
    </source>
</evidence>
<dbReference type="InterPro" id="IPR045132">
    <property type="entry name" value="UBE4"/>
</dbReference>
<evidence type="ECO:0000256" key="10">
    <source>
        <dbReference type="ARBA" id="ARBA00037624"/>
    </source>
</evidence>
<dbReference type="CTD" id="9354"/>
<dbReference type="InterPro" id="IPR003613">
    <property type="entry name" value="Ubox_domain"/>
</dbReference>
<dbReference type="PANTHER" id="PTHR13931">
    <property type="entry name" value="UBIQUITINATION FACTOR E4"/>
    <property type="match status" value="1"/>
</dbReference>
<keyword evidence="14" id="KW-1185">Reference proteome</keyword>
<dbReference type="GO" id="GO:0036503">
    <property type="term" value="P:ERAD pathway"/>
    <property type="evidence" value="ECO:0000318"/>
    <property type="project" value="GO_Central"/>
</dbReference>
<feature type="domain" description="U-box" evidence="12">
    <location>
        <begin position="965"/>
        <end position="1039"/>
    </location>
</feature>
<dbReference type="FunFam" id="3.30.40.10:FF:000055">
    <property type="entry name" value="Ubiquitin conjugation factor e4 a"/>
    <property type="match status" value="1"/>
</dbReference>
<name>A0A7M7SV09_STRPU</name>
<dbReference type="SUPFAM" id="SSF57850">
    <property type="entry name" value="RING/U-box"/>
    <property type="match status" value="1"/>
</dbReference>
<dbReference type="Pfam" id="PF04564">
    <property type="entry name" value="U-box"/>
    <property type="match status" value="1"/>
</dbReference>
<dbReference type="KEGG" id="spu:581667"/>
<keyword evidence="9" id="KW-0007">Acetylation</keyword>
<evidence type="ECO:0000256" key="3">
    <source>
        <dbReference type="ARBA" id="ARBA00004906"/>
    </source>
</evidence>
<dbReference type="GeneID" id="581667"/>
<dbReference type="AlphaFoldDB" id="A0A7M7SV09"/>
<evidence type="ECO:0000256" key="1">
    <source>
        <dbReference type="ARBA" id="ARBA00000900"/>
    </source>
</evidence>
<dbReference type="PROSITE" id="PS51698">
    <property type="entry name" value="U_BOX"/>
    <property type="match status" value="1"/>
</dbReference>
<dbReference type="SMART" id="SM00504">
    <property type="entry name" value="Ubox"/>
    <property type="match status" value="1"/>
</dbReference>
<dbReference type="GO" id="GO:0000151">
    <property type="term" value="C:ubiquitin ligase complex"/>
    <property type="evidence" value="ECO:0007669"/>
    <property type="project" value="InterPro"/>
</dbReference>
<comment type="similarity">
    <text evidence="4">Belongs to the ubiquitin conjugation factor E4 family.</text>
</comment>
<reference evidence="14" key="1">
    <citation type="submission" date="2015-02" db="EMBL/GenBank/DDBJ databases">
        <title>Genome sequencing for Strongylocentrotus purpuratus.</title>
        <authorList>
            <person name="Murali S."/>
            <person name="Liu Y."/>
            <person name="Vee V."/>
            <person name="English A."/>
            <person name="Wang M."/>
            <person name="Skinner E."/>
            <person name="Han Y."/>
            <person name="Muzny D.M."/>
            <person name="Worley K.C."/>
            <person name="Gibbs R.A."/>
        </authorList>
    </citation>
    <scope>NUCLEOTIDE SEQUENCE</scope>
</reference>
<dbReference type="PANTHER" id="PTHR13931:SF16">
    <property type="entry name" value="UBIQUITIN CONJUGATION FACTOR E4 A"/>
    <property type="match status" value="1"/>
</dbReference>
<reference evidence="13" key="2">
    <citation type="submission" date="2021-01" db="UniProtKB">
        <authorList>
            <consortium name="EnsemblMetazoa"/>
        </authorList>
    </citation>
    <scope>IDENTIFICATION</scope>
</reference>
<dbReference type="OMA" id="WLTEIAM"/>
<dbReference type="RefSeq" id="XP_030833445.1">
    <property type="nucleotide sequence ID" value="XM_030977585.1"/>
</dbReference>
<dbReference type="InterPro" id="IPR013083">
    <property type="entry name" value="Znf_RING/FYVE/PHD"/>
</dbReference>
<dbReference type="InParanoid" id="A0A7M7SV09"/>
<dbReference type="GO" id="GO:0006511">
    <property type="term" value="P:ubiquitin-dependent protein catabolic process"/>
    <property type="evidence" value="ECO:0007669"/>
    <property type="project" value="InterPro"/>
</dbReference>
<keyword evidence="7" id="KW-0808">Transferase</keyword>
<dbReference type="OrthoDB" id="20295at2759"/>
<dbReference type="GO" id="GO:0034450">
    <property type="term" value="F:ubiquitin-ubiquitin ligase activity"/>
    <property type="evidence" value="ECO:0000318"/>
    <property type="project" value="GO_Central"/>
</dbReference>
<evidence type="ECO:0000313" key="14">
    <source>
        <dbReference type="Proteomes" id="UP000007110"/>
    </source>
</evidence>
<dbReference type="UniPathway" id="UPA00143"/>
<dbReference type="EnsemblMetazoa" id="XM_030977585">
    <property type="protein sequence ID" value="XP_030833445"/>
    <property type="gene ID" value="LOC581667"/>
</dbReference>
<evidence type="ECO:0000256" key="4">
    <source>
        <dbReference type="ARBA" id="ARBA00007434"/>
    </source>
</evidence>
<evidence type="ECO:0000256" key="5">
    <source>
        <dbReference type="ARBA" id="ARBA00012483"/>
    </source>
</evidence>